<evidence type="ECO:0000256" key="1">
    <source>
        <dbReference type="ARBA" id="ARBA00011043"/>
    </source>
</evidence>
<dbReference type="NCBIfam" id="TIGR00450">
    <property type="entry name" value="mnmE_trmE_thdF"/>
    <property type="match status" value="1"/>
</dbReference>
<keyword evidence="6" id="KW-0963">Cytoplasm</keyword>
<gene>
    <name evidence="6 9" type="primary">mnmE</name>
    <name evidence="6" type="synonym">trmE</name>
    <name evidence="9" type="ORF">ACFSM5_20710</name>
</gene>
<feature type="binding site" evidence="6">
    <location>
        <position position="231"/>
    </location>
    <ligand>
        <name>Mg(2+)</name>
        <dbReference type="ChEBI" id="CHEBI:18420"/>
    </ligand>
</feature>
<dbReference type="InterPro" id="IPR004520">
    <property type="entry name" value="GTPase_MnmE"/>
</dbReference>
<dbReference type="SUPFAM" id="SSF116878">
    <property type="entry name" value="TrmE connector domain"/>
    <property type="match status" value="1"/>
</dbReference>
<dbReference type="PROSITE" id="PS51709">
    <property type="entry name" value="G_TRME"/>
    <property type="match status" value="1"/>
</dbReference>
<feature type="binding site" evidence="6">
    <location>
        <position position="80"/>
    </location>
    <ligand>
        <name>(6S)-5-formyl-5,6,7,8-tetrahydrofolate</name>
        <dbReference type="ChEBI" id="CHEBI:57457"/>
    </ligand>
</feature>
<feature type="binding site" evidence="6">
    <location>
        <begin position="271"/>
        <end position="274"/>
    </location>
    <ligand>
        <name>GTP</name>
        <dbReference type="ChEBI" id="CHEBI:37565"/>
    </ligand>
</feature>
<dbReference type="Gene3D" id="3.30.1360.120">
    <property type="entry name" value="Probable tRNA modification gtpase trme, domain 1"/>
    <property type="match status" value="1"/>
</dbReference>
<evidence type="ECO:0000256" key="5">
    <source>
        <dbReference type="ARBA" id="ARBA00023134"/>
    </source>
</evidence>
<dbReference type="Pfam" id="PF10396">
    <property type="entry name" value="TrmE_N"/>
    <property type="match status" value="1"/>
</dbReference>
<dbReference type="InterPro" id="IPR027417">
    <property type="entry name" value="P-loop_NTPase"/>
</dbReference>
<evidence type="ECO:0000256" key="6">
    <source>
        <dbReference type="HAMAP-Rule" id="MF_00379"/>
    </source>
</evidence>
<proteinExistence type="inferred from homology"/>
<dbReference type="InterPro" id="IPR006073">
    <property type="entry name" value="GTP-bd"/>
</dbReference>
<evidence type="ECO:0000256" key="7">
    <source>
        <dbReference type="RuleBase" id="RU003313"/>
    </source>
</evidence>
<dbReference type="InterPro" id="IPR005225">
    <property type="entry name" value="Small_GTP-bd"/>
</dbReference>
<feature type="binding site" evidence="6">
    <location>
        <position position="438"/>
    </location>
    <ligand>
        <name>(6S)-5-formyl-5,6,7,8-tetrahydrofolate</name>
        <dbReference type="ChEBI" id="CHEBI:57457"/>
    </ligand>
</feature>
<keyword evidence="6 9" id="KW-0378">Hydrolase</keyword>
<feature type="binding site" evidence="6">
    <location>
        <position position="120"/>
    </location>
    <ligand>
        <name>(6S)-5-formyl-5,6,7,8-tetrahydrofolate</name>
        <dbReference type="ChEBI" id="CHEBI:57457"/>
    </ligand>
</feature>
<keyword evidence="2 6" id="KW-0819">tRNA processing</keyword>
<comment type="cofactor">
    <cofactor evidence="6">
        <name>K(+)</name>
        <dbReference type="ChEBI" id="CHEBI:29103"/>
    </cofactor>
    <text evidence="6">Binds 1 potassium ion per subunit.</text>
</comment>
<organism evidence="9 10">
    <name type="scientific">Lacibacterium aquatile</name>
    <dbReference type="NCBI Taxonomy" id="1168082"/>
    <lineage>
        <taxon>Bacteria</taxon>
        <taxon>Pseudomonadati</taxon>
        <taxon>Pseudomonadota</taxon>
        <taxon>Alphaproteobacteria</taxon>
        <taxon>Rhodospirillales</taxon>
        <taxon>Rhodospirillaceae</taxon>
    </lineage>
</organism>
<reference evidence="10" key="1">
    <citation type="journal article" date="2019" name="Int. J. Syst. Evol. Microbiol.">
        <title>The Global Catalogue of Microorganisms (GCM) 10K type strain sequencing project: providing services to taxonomists for standard genome sequencing and annotation.</title>
        <authorList>
            <consortium name="The Broad Institute Genomics Platform"/>
            <consortium name="The Broad Institute Genome Sequencing Center for Infectious Disease"/>
            <person name="Wu L."/>
            <person name="Ma J."/>
        </authorList>
    </citation>
    <scope>NUCLEOTIDE SEQUENCE [LARGE SCALE GENOMIC DNA]</scope>
    <source>
        <strain evidence="10">CGMCC 1.19062</strain>
    </source>
</reference>
<keyword evidence="10" id="KW-1185">Reference proteome</keyword>
<evidence type="ECO:0000313" key="10">
    <source>
        <dbReference type="Proteomes" id="UP001597295"/>
    </source>
</evidence>
<dbReference type="InterPro" id="IPR018948">
    <property type="entry name" value="GTP-bd_TrmE_N"/>
</dbReference>
<comment type="caution">
    <text evidence="6">Lacks conserved residue(s) required for the propagation of feature annotation.</text>
</comment>
<dbReference type="InterPro" id="IPR025867">
    <property type="entry name" value="MnmE_helical"/>
</dbReference>
<dbReference type="HAMAP" id="MF_00379">
    <property type="entry name" value="GTPase_MnmE"/>
    <property type="match status" value="1"/>
</dbReference>
<dbReference type="CDD" id="cd14858">
    <property type="entry name" value="TrmE_N"/>
    <property type="match status" value="1"/>
</dbReference>
<feature type="binding site" evidence="6">
    <location>
        <begin position="246"/>
        <end position="252"/>
    </location>
    <ligand>
        <name>GTP</name>
        <dbReference type="ChEBI" id="CHEBI:37565"/>
    </ligand>
</feature>
<dbReference type="NCBIfam" id="NF003661">
    <property type="entry name" value="PRK05291.1-3"/>
    <property type="match status" value="1"/>
</dbReference>
<feature type="binding site" evidence="6">
    <location>
        <position position="22"/>
    </location>
    <ligand>
        <name>(6S)-5-formyl-5,6,7,8-tetrahydrofolate</name>
        <dbReference type="ChEBI" id="CHEBI:57457"/>
    </ligand>
</feature>
<dbReference type="SUPFAM" id="SSF52540">
    <property type="entry name" value="P-loop containing nucleoside triphosphate hydrolases"/>
    <property type="match status" value="1"/>
</dbReference>
<dbReference type="NCBIfam" id="TIGR00231">
    <property type="entry name" value="small_GTP"/>
    <property type="match status" value="1"/>
</dbReference>
<dbReference type="EC" id="3.6.-.-" evidence="6"/>
<dbReference type="GO" id="GO:0016787">
    <property type="term" value="F:hydrolase activity"/>
    <property type="evidence" value="ECO:0007669"/>
    <property type="project" value="UniProtKB-KW"/>
</dbReference>
<dbReference type="Gene3D" id="3.40.50.300">
    <property type="entry name" value="P-loop containing nucleotide triphosphate hydrolases"/>
    <property type="match status" value="1"/>
</dbReference>
<keyword evidence="4 6" id="KW-0630">Potassium</keyword>
<dbReference type="PANTHER" id="PTHR42714">
    <property type="entry name" value="TRNA MODIFICATION GTPASE GTPBP3"/>
    <property type="match status" value="1"/>
</dbReference>
<protein>
    <recommendedName>
        <fullName evidence="6">tRNA modification GTPase MnmE</fullName>
        <ecNumber evidence="6">3.6.-.-</ecNumber>
    </recommendedName>
</protein>
<comment type="subcellular location">
    <subcellularLocation>
        <location evidence="6">Cytoplasm</location>
    </subcellularLocation>
</comment>
<keyword evidence="6" id="KW-0460">Magnesium</keyword>
<dbReference type="PANTHER" id="PTHR42714:SF2">
    <property type="entry name" value="TRNA MODIFICATION GTPASE GTPBP3, MITOCHONDRIAL"/>
    <property type="match status" value="1"/>
</dbReference>
<dbReference type="Proteomes" id="UP001597295">
    <property type="component" value="Unassembled WGS sequence"/>
</dbReference>
<dbReference type="RefSeq" id="WP_379878569.1">
    <property type="nucleotide sequence ID" value="NZ_JBHUIP010000016.1"/>
</dbReference>
<feature type="binding site" evidence="6">
    <location>
        <position position="252"/>
    </location>
    <ligand>
        <name>Mg(2+)</name>
        <dbReference type="ChEBI" id="CHEBI:18420"/>
    </ligand>
</feature>
<name>A0ABW5DX54_9PROT</name>
<comment type="caution">
    <text evidence="9">The sequence shown here is derived from an EMBL/GenBank/DDBJ whole genome shotgun (WGS) entry which is preliminary data.</text>
</comment>
<comment type="similarity">
    <text evidence="1 6 7">Belongs to the TRAFAC class TrmE-Era-EngA-EngB-Septin-like GTPase superfamily. TrmE GTPase family.</text>
</comment>
<dbReference type="CDD" id="cd04164">
    <property type="entry name" value="trmE"/>
    <property type="match status" value="1"/>
</dbReference>
<evidence type="ECO:0000313" key="9">
    <source>
        <dbReference type="EMBL" id="MFD2265338.1"/>
    </source>
</evidence>
<dbReference type="Pfam" id="PF12631">
    <property type="entry name" value="MnmE_helical"/>
    <property type="match status" value="1"/>
</dbReference>
<keyword evidence="5 6" id="KW-0342">GTP-binding</keyword>
<evidence type="ECO:0000256" key="4">
    <source>
        <dbReference type="ARBA" id="ARBA00022958"/>
    </source>
</evidence>
<keyword evidence="6" id="KW-0479">Metal-binding</keyword>
<comment type="subunit">
    <text evidence="6">Homodimer. Heterotetramer of two MnmE and two MnmG subunits.</text>
</comment>
<keyword evidence="3 6" id="KW-0547">Nucleotide-binding</keyword>
<dbReference type="InterPro" id="IPR027266">
    <property type="entry name" value="TrmE/GcvT-like"/>
</dbReference>
<evidence type="ECO:0000256" key="3">
    <source>
        <dbReference type="ARBA" id="ARBA00022741"/>
    </source>
</evidence>
<dbReference type="Pfam" id="PF01926">
    <property type="entry name" value="MMR_HSR1"/>
    <property type="match status" value="1"/>
</dbReference>
<evidence type="ECO:0000256" key="2">
    <source>
        <dbReference type="ARBA" id="ARBA00022694"/>
    </source>
</evidence>
<feature type="binding site" evidence="6">
    <location>
        <begin position="227"/>
        <end position="232"/>
    </location>
    <ligand>
        <name>GTP</name>
        <dbReference type="ChEBI" id="CHEBI:37565"/>
    </ligand>
</feature>
<dbReference type="SUPFAM" id="SSF103025">
    <property type="entry name" value="Folate-binding domain"/>
    <property type="match status" value="1"/>
</dbReference>
<dbReference type="InterPro" id="IPR027368">
    <property type="entry name" value="MnmE_dom2"/>
</dbReference>
<feature type="domain" description="TrmE-type G" evidence="8">
    <location>
        <begin position="217"/>
        <end position="365"/>
    </location>
</feature>
<comment type="function">
    <text evidence="6">Exhibits a very high intrinsic GTPase hydrolysis rate. Involved in the addition of a carboxymethylaminomethyl (cmnm) group at the wobble position (U34) of certain tRNAs, forming tRNA-cmnm(5)s(2)U34.</text>
</comment>
<dbReference type="EMBL" id="JBHUIP010000016">
    <property type="protein sequence ID" value="MFD2265338.1"/>
    <property type="molecule type" value="Genomic_DNA"/>
</dbReference>
<evidence type="ECO:0000259" key="8">
    <source>
        <dbReference type="PROSITE" id="PS51709"/>
    </source>
</evidence>
<dbReference type="InterPro" id="IPR031168">
    <property type="entry name" value="G_TrmE"/>
</dbReference>
<accession>A0ABW5DX54</accession>
<sequence length="438" mass="46476">MSGDTIYALATARGVGGVAVIRISGPSAAACLNALAGHVPPPRYARLLSLHDPFDGGLLDRALVLWFPNPGSFTGEDVVELHLHGGRAVVNSVLSALSRVTGCRPAEAGEFTRRAFANGKLDLTAVEGLGDLIAAETEAQRRQAIRQMDGALGRLYDGWSHRLIDLLARIEAEIDFVDEEDVPDSLIQSARKDLTDLADKLANHLRDGRRGERLRDGLSVAILGAPNAGKSSLLNALAGREAAIVSERAGTTRDIIELHLDLAGYPVVLADTAGLRITDDPIEQEGIRRAEARAGAADLTLLLVDRGDWPSVPAAIQARLSDARVLALISKCDDGFEAPDPWIAISAASGFGLDRLIAAIAGVAEDSLGGEALVPTRERHRAAVQAAEASLRRAVSAPLPELLAEDVRLAVRELGRITGRVDVEDILDRIFSAFCIGK</sequence>
<dbReference type="Gene3D" id="1.20.120.430">
    <property type="entry name" value="tRNA modification GTPase MnmE domain 2"/>
    <property type="match status" value="1"/>
</dbReference>